<dbReference type="AlphaFoldDB" id="A0A413DH82"/>
<dbReference type="Proteomes" id="UP000283683">
    <property type="component" value="Unassembled WGS sequence"/>
</dbReference>
<protein>
    <submittedName>
        <fullName evidence="2 3">Dehydrogenase</fullName>
    </submittedName>
</protein>
<reference evidence="2" key="2">
    <citation type="submission" date="2021-10" db="EMBL/GenBank/DDBJ databases">
        <title>Collection of gut derived symbiotic bacterial strains cultured from healthy donors.</title>
        <authorList>
            <person name="Lin H."/>
            <person name="Littmann E."/>
            <person name="Kohout C."/>
            <person name="Pamer E.G."/>
        </authorList>
    </citation>
    <scope>NUCLEOTIDE SEQUENCE</scope>
    <source>
        <strain evidence="2">DFI.7.28A</strain>
    </source>
</reference>
<dbReference type="Pfam" id="PF04432">
    <property type="entry name" value="FrhB_FdhB_C"/>
    <property type="match status" value="1"/>
</dbReference>
<dbReference type="PANTHER" id="PTHR43193:SF2">
    <property type="entry name" value="POLYFERREDOXIN PROTEIN FWDF"/>
    <property type="match status" value="1"/>
</dbReference>
<dbReference type="RefSeq" id="WP_118327265.1">
    <property type="nucleotide sequence ID" value="NZ_DAWDEU010000118.1"/>
</dbReference>
<comment type="caution">
    <text evidence="3">The sequence shown here is derived from an EMBL/GenBank/DDBJ whole genome shotgun (WGS) entry which is preliminary data.</text>
</comment>
<gene>
    <name evidence="3" type="ORF">DWV45_14375</name>
    <name evidence="2" type="ORF">LIZ82_16285</name>
</gene>
<organism evidence="3 4">
    <name type="scientific">Agathobacter rectalis</name>
    <dbReference type="NCBI Taxonomy" id="39491"/>
    <lineage>
        <taxon>Bacteria</taxon>
        <taxon>Bacillati</taxon>
        <taxon>Bacillota</taxon>
        <taxon>Clostridia</taxon>
        <taxon>Lachnospirales</taxon>
        <taxon>Lachnospiraceae</taxon>
        <taxon>Agathobacter</taxon>
    </lineage>
</organism>
<dbReference type="PANTHER" id="PTHR43193">
    <property type="match status" value="1"/>
</dbReference>
<evidence type="ECO:0000259" key="1">
    <source>
        <dbReference type="Pfam" id="PF04432"/>
    </source>
</evidence>
<dbReference type="InterPro" id="IPR007525">
    <property type="entry name" value="FrhB_FdhB_C"/>
</dbReference>
<evidence type="ECO:0000313" key="4">
    <source>
        <dbReference type="Proteomes" id="UP000283683"/>
    </source>
</evidence>
<evidence type="ECO:0000313" key="2">
    <source>
        <dbReference type="EMBL" id="MCB6962429.1"/>
    </source>
</evidence>
<evidence type="ECO:0000313" key="3">
    <source>
        <dbReference type="EMBL" id="RGW85298.1"/>
    </source>
</evidence>
<dbReference type="EMBL" id="JAJCJQ010000059">
    <property type="protein sequence ID" value="MCB6962429.1"/>
    <property type="molecule type" value="Genomic_DNA"/>
</dbReference>
<dbReference type="EMBL" id="QSAZ01000018">
    <property type="protein sequence ID" value="RGW85298.1"/>
    <property type="molecule type" value="Genomic_DNA"/>
</dbReference>
<sequence length="325" mass="37605">MEHFSKPYTYAVWTKDSDVRFKSTSGGAFTEFAKKIIDNDGYVVGAQYDKDNLVEHVMVSDYDGIERIRQSKYIQSRIGNVYCEIKDKLNQDKLVGFCGSPCQVAGLYAYLGKDYDNLITMDFICRGMNSPKAYKAWLNEIEKKEKSKATRVWFKYKEGGWKSSPRRTRVDFADGHFKVYEAEKNLFMYGYLSSNLYIRPSCGKCAFKGVPRQGDITFADFWGIDEKYDDDKGTSLLLINSDKGNKLFSLIKDRFEAHEMDFNSIFEGNPMFSESVKVPAEASAFLKDLDYMSFSDCLKKYHGYPKKNLFILRILRKVKRTIINR</sequence>
<proteinExistence type="predicted"/>
<name>A0A413DH82_9FIRM</name>
<feature type="domain" description="Coenzyme F420 hydrogenase/dehydrogenase beta subunit C-terminal" evidence="1">
    <location>
        <begin position="93"/>
        <end position="258"/>
    </location>
</feature>
<dbReference type="InterPro" id="IPR052977">
    <property type="entry name" value="Polyferredoxin-like_ET"/>
</dbReference>
<accession>A0A413DH82</accession>
<dbReference type="Proteomes" id="UP001197741">
    <property type="component" value="Unassembled WGS sequence"/>
</dbReference>
<reference evidence="3 4" key="1">
    <citation type="submission" date="2018-08" db="EMBL/GenBank/DDBJ databases">
        <title>A genome reference for cultivated species of the human gut microbiota.</title>
        <authorList>
            <person name="Zou Y."/>
            <person name="Xue W."/>
            <person name="Luo G."/>
        </authorList>
    </citation>
    <scope>NUCLEOTIDE SEQUENCE [LARGE SCALE GENOMIC DNA]</scope>
    <source>
        <strain evidence="3 4">AF06-19</strain>
    </source>
</reference>